<evidence type="ECO:0000256" key="1">
    <source>
        <dbReference type="ARBA" id="ARBA00010577"/>
    </source>
</evidence>
<comment type="similarity">
    <text evidence="1 3">Belongs to the FlgD family.</text>
</comment>
<feature type="region of interest" description="Disordered" evidence="4">
    <location>
        <begin position="25"/>
        <end position="66"/>
    </location>
</feature>
<evidence type="ECO:0000313" key="6">
    <source>
        <dbReference type="Proteomes" id="UP001564657"/>
    </source>
</evidence>
<dbReference type="RefSeq" id="WP_369702605.1">
    <property type="nucleotide sequence ID" value="NZ_JBGEWD010000001.1"/>
</dbReference>
<feature type="compositionally biased region" description="Polar residues" evidence="4">
    <location>
        <begin position="25"/>
        <end position="37"/>
    </location>
</feature>
<keyword evidence="5" id="KW-0966">Cell projection</keyword>
<evidence type="ECO:0000256" key="2">
    <source>
        <dbReference type="ARBA" id="ARBA00022795"/>
    </source>
</evidence>
<keyword evidence="5" id="KW-0969">Cilium</keyword>
<evidence type="ECO:0000313" key="5">
    <source>
        <dbReference type="EMBL" id="MEY7998710.1"/>
    </source>
</evidence>
<dbReference type="InterPro" id="IPR005648">
    <property type="entry name" value="FlgD"/>
</dbReference>
<organism evidence="5 6">
    <name type="scientific">Clostridium moutaii</name>
    <dbReference type="NCBI Taxonomy" id="3240932"/>
    <lineage>
        <taxon>Bacteria</taxon>
        <taxon>Bacillati</taxon>
        <taxon>Bacillota</taxon>
        <taxon>Clostridia</taxon>
        <taxon>Eubacteriales</taxon>
        <taxon>Clostridiaceae</taxon>
        <taxon>Clostridium</taxon>
    </lineage>
</organism>
<accession>A0ABV4BMD5</accession>
<dbReference type="Pfam" id="PF03963">
    <property type="entry name" value="FlgD"/>
    <property type="match status" value="1"/>
</dbReference>
<comment type="caution">
    <text evidence="5">The sequence shown here is derived from an EMBL/GenBank/DDBJ whole genome shotgun (WGS) entry which is preliminary data.</text>
</comment>
<evidence type="ECO:0000256" key="4">
    <source>
        <dbReference type="SAM" id="MobiDB-lite"/>
    </source>
</evidence>
<dbReference type="EMBL" id="JBGEWD010000001">
    <property type="protein sequence ID" value="MEY7998710.1"/>
    <property type="molecule type" value="Genomic_DNA"/>
</dbReference>
<feature type="compositionally biased region" description="Polar residues" evidence="4">
    <location>
        <begin position="48"/>
        <end position="61"/>
    </location>
</feature>
<feature type="compositionally biased region" description="Low complexity" evidence="4">
    <location>
        <begin position="38"/>
        <end position="47"/>
    </location>
</feature>
<keyword evidence="5" id="KW-0282">Flagellum</keyword>
<evidence type="ECO:0000256" key="3">
    <source>
        <dbReference type="RuleBase" id="RU362076"/>
    </source>
</evidence>
<proteinExistence type="inferred from homology"/>
<keyword evidence="2 3" id="KW-1005">Bacterial flagellum biogenesis</keyword>
<sequence length="267" mass="28513">MSVSIDNGINQSYNLFNQASKTSAASTVSGDESGVSNTDDTTSSSDSIVSAQDPTRTTNGTKIVKQGQDIDENMFLKILAAELANQDPTNSSSQSSTEYVSQLAQFSSLQQMANLNSSNKLNTANSLINKYVTFSDLNSEGNLSNGQVMGVVKNGDEIDLNVVVGKDTDSNGNVTDKTQLFNIDDIAKVDDLGDMFDPTTNNMMLLNATSLIGKKVDINEKDDSGNNYSGVVQSVSRGTGGVTVTIKTEDGQTKDFYFDEVLNVENS</sequence>
<protein>
    <recommendedName>
        <fullName evidence="3">Basal-body rod modification protein FlgD</fullName>
    </recommendedName>
</protein>
<gene>
    <name evidence="5" type="ORF">AB8U03_00595</name>
</gene>
<comment type="function">
    <text evidence="3">Required for flagellar hook formation. May act as a scaffolding protein.</text>
</comment>
<name>A0ABV4BMD5_9CLOT</name>
<dbReference type="Proteomes" id="UP001564657">
    <property type="component" value="Unassembled WGS sequence"/>
</dbReference>
<reference evidence="5 6" key="1">
    <citation type="submission" date="2024-08" db="EMBL/GenBank/DDBJ databases">
        <title>Clostridium lapicellarii sp. nov., and Clostridium renhuaiense sp. nov., two species isolated from the mud in a fermentation cellar used for producing sauce-flavour Chinese liquors.</title>
        <authorList>
            <person name="Yang F."/>
            <person name="Wang H."/>
            <person name="Chen L.Q."/>
            <person name="Zhou N."/>
            <person name="Lu J.J."/>
            <person name="Pu X.X."/>
            <person name="Wan B."/>
            <person name="Wang L."/>
            <person name="Liu S.J."/>
        </authorList>
    </citation>
    <scope>NUCLEOTIDE SEQUENCE [LARGE SCALE GENOMIC DNA]</scope>
    <source>
        <strain evidence="5 6">MT-5</strain>
    </source>
</reference>
<keyword evidence="6" id="KW-1185">Reference proteome</keyword>